<evidence type="ECO:0000256" key="2">
    <source>
        <dbReference type="ARBA" id="ARBA00008017"/>
    </source>
</evidence>
<accession>A0A0M3V6S0</accession>
<comment type="subcellular location">
    <subcellularLocation>
        <location evidence="1">Cell membrane</location>
        <topology evidence="1">Multi-pass membrane protein</topology>
    </subcellularLocation>
</comment>
<dbReference type="PANTHER" id="PTHR30221:SF3">
    <property type="entry name" value="SMALL-CONDUCTANCE MECHANOSENSITIVE CHANNEL"/>
    <property type="match status" value="1"/>
</dbReference>
<dbReference type="InterPro" id="IPR011014">
    <property type="entry name" value="MscS_channel_TM-2"/>
</dbReference>
<dbReference type="InterPro" id="IPR006685">
    <property type="entry name" value="MscS_channel_2nd"/>
</dbReference>
<gene>
    <name evidence="9" type="ORF">ACX27_30045</name>
</gene>
<evidence type="ECO:0000256" key="1">
    <source>
        <dbReference type="ARBA" id="ARBA00004651"/>
    </source>
</evidence>
<keyword evidence="3" id="KW-1003">Cell membrane</keyword>
<dbReference type="InterPro" id="IPR010920">
    <property type="entry name" value="LSM_dom_sf"/>
</dbReference>
<dbReference type="STRING" id="224013.ACX27_30045"/>
<evidence type="ECO:0000259" key="8">
    <source>
        <dbReference type="Pfam" id="PF00924"/>
    </source>
</evidence>
<dbReference type="RefSeq" id="WP_062297941.1">
    <property type="nucleotide sequence ID" value="NZ_CP012036.1"/>
</dbReference>
<proteinExistence type="inferred from homology"/>
<feature type="transmembrane region" description="Helical" evidence="7">
    <location>
        <begin position="55"/>
        <end position="81"/>
    </location>
</feature>
<dbReference type="SUPFAM" id="SSF82861">
    <property type="entry name" value="Mechanosensitive channel protein MscS (YggB), transmembrane region"/>
    <property type="match status" value="1"/>
</dbReference>
<dbReference type="AlphaFoldDB" id="A0A0M3V6S0"/>
<dbReference type="GO" id="GO:0008381">
    <property type="term" value="F:mechanosensitive monoatomic ion channel activity"/>
    <property type="evidence" value="ECO:0007669"/>
    <property type="project" value="InterPro"/>
</dbReference>
<evidence type="ECO:0000313" key="9">
    <source>
        <dbReference type="EMBL" id="ALF56133.1"/>
    </source>
</evidence>
<evidence type="ECO:0000313" key="10">
    <source>
        <dbReference type="Proteomes" id="UP000062645"/>
    </source>
</evidence>
<dbReference type="PATRIC" id="fig|224013.5.peg.7169"/>
<sequence>MNLNQIGQVAVALLTTFGLKILGAIALWIVAQKLIDFALKLVRRGFRSQHVDPTLVNYLLNIIGVTLRIVLVVAILGFFGIETTSFAALLAAAGVAIGAAWGGLLANFAAGAFLIVFSPFKVGDFITAAGVTGTVTEIGLFTTNITTPDNVLTIVANNKIFSDNIQNFSANPYRRVDLLAQLHHNVDHNDAIARLKARISQIPNVVNNPAPDVEIITFNLAGPVLAVRPYCNNEHYWQVYFDTNKVIRETFGEAGYPIPEQRYAFSNQLANGTPEDAQSIISSASLMS</sequence>
<evidence type="ECO:0000256" key="4">
    <source>
        <dbReference type="ARBA" id="ARBA00022692"/>
    </source>
</evidence>
<dbReference type="InterPro" id="IPR023408">
    <property type="entry name" value="MscS_beta-dom_sf"/>
</dbReference>
<dbReference type="EMBL" id="CP012036">
    <property type="protein sequence ID" value="ALF56133.1"/>
    <property type="molecule type" value="Genomic_DNA"/>
</dbReference>
<feature type="transmembrane region" description="Helical" evidence="7">
    <location>
        <begin position="6"/>
        <end position="35"/>
    </location>
</feature>
<keyword evidence="4 7" id="KW-0812">Transmembrane</keyword>
<dbReference type="Gene3D" id="3.30.70.100">
    <property type="match status" value="1"/>
</dbReference>
<dbReference type="SUPFAM" id="SSF50182">
    <property type="entry name" value="Sm-like ribonucleoproteins"/>
    <property type="match status" value="1"/>
</dbReference>
<feature type="domain" description="Mechanosensitive ion channel MscS" evidence="8">
    <location>
        <begin position="104"/>
        <end position="169"/>
    </location>
</feature>
<dbReference type="OrthoDB" id="9809206at2"/>
<evidence type="ECO:0000256" key="7">
    <source>
        <dbReference type="SAM" id="Phobius"/>
    </source>
</evidence>
<dbReference type="InterPro" id="IPR045275">
    <property type="entry name" value="MscS_archaea/bacteria_type"/>
</dbReference>
<dbReference type="KEGG" id="npz:ACX27_30045"/>
<dbReference type="Gene3D" id="2.30.30.60">
    <property type="match status" value="1"/>
</dbReference>
<dbReference type="Proteomes" id="UP000062645">
    <property type="component" value="Chromosome"/>
</dbReference>
<evidence type="ECO:0000256" key="3">
    <source>
        <dbReference type="ARBA" id="ARBA00022475"/>
    </source>
</evidence>
<organism evidence="9 10">
    <name type="scientific">Nostoc piscinale CENA21</name>
    <dbReference type="NCBI Taxonomy" id="224013"/>
    <lineage>
        <taxon>Bacteria</taxon>
        <taxon>Bacillati</taxon>
        <taxon>Cyanobacteriota</taxon>
        <taxon>Cyanophyceae</taxon>
        <taxon>Nostocales</taxon>
        <taxon>Nostocaceae</taxon>
        <taxon>Nostoc</taxon>
    </lineage>
</organism>
<keyword evidence="5 7" id="KW-1133">Transmembrane helix</keyword>
<keyword evidence="6 7" id="KW-0472">Membrane</keyword>
<protein>
    <submittedName>
        <fullName evidence="9">Mechanosensitive ion channel protein MscS</fullName>
    </submittedName>
</protein>
<dbReference type="Pfam" id="PF00924">
    <property type="entry name" value="MS_channel_2nd"/>
    <property type="match status" value="1"/>
</dbReference>
<dbReference type="SUPFAM" id="SSF82689">
    <property type="entry name" value="Mechanosensitive channel protein MscS (YggB), C-terminal domain"/>
    <property type="match status" value="1"/>
</dbReference>
<keyword evidence="10" id="KW-1185">Reference proteome</keyword>
<evidence type="ECO:0000256" key="5">
    <source>
        <dbReference type="ARBA" id="ARBA00022989"/>
    </source>
</evidence>
<feature type="transmembrane region" description="Helical" evidence="7">
    <location>
        <begin position="87"/>
        <end position="117"/>
    </location>
</feature>
<reference evidence="10" key="1">
    <citation type="submission" date="2015-07" db="EMBL/GenBank/DDBJ databases">
        <title>Genome Of Nitrogen-Fixing Cyanobacterium Nostoc piscinale CENA21 From Solimoes/Amazon River Floodplain Sediments And Comparative Genomics To Uncover Biosynthetic Natural Products Potential.</title>
        <authorList>
            <person name="Leao T.F."/>
            <person name="Leao P.N."/>
            <person name="Guimaraes P.I."/>
            <person name="de Melo A.G.C."/>
            <person name="Ramos R.T.J."/>
            <person name="Silva A."/>
            <person name="Fiore M.F."/>
            <person name="Schneider M.P.C."/>
        </authorList>
    </citation>
    <scope>NUCLEOTIDE SEQUENCE [LARGE SCALE GENOMIC DNA]</scope>
    <source>
        <strain evidence="10">CENA21</strain>
    </source>
</reference>
<comment type="similarity">
    <text evidence="2">Belongs to the MscS (TC 1.A.23) family.</text>
</comment>
<dbReference type="InterPro" id="IPR011066">
    <property type="entry name" value="MscS_channel_C_sf"/>
</dbReference>
<dbReference type="GO" id="GO:0005886">
    <property type="term" value="C:plasma membrane"/>
    <property type="evidence" value="ECO:0007669"/>
    <property type="project" value="UniProtKB-SubCell"/>
</dbReference>
<dbReference type="PANTHER" id="PTHR30221">
    <property type="entry name" value="SMALL-CONDUCTANCE MECHANOSENSITIVE CHANNEL"/>
    <property type="match status" value="1"/>
</dbReference>
<name>A0A0M3V6S0_9NOSO</name>
<dbReference type="Gene3D" id="1.10.287.1260">
    <property type="match status" value="1"/>
</dbReference>
<evidence type="ECO:0000256" key="6">
    <source>
        <dbReference type="ARBA" id="ARBA00023136"/>
    </source>
</evidence>
<reference evidence="9 10" key="2">
    <citation type="journal article" date="2016" name="Genome Announc.">
        <title>Draft Genome Sequence of the N2-Fixing Cyanobacterium Nostoc piscinale CENA21, Isolated from the Brazilian Amazon Floodplain.</title>
        <authorList>
            <person name="Leao T."/>
            <person name="Guimaraes P.I."/>
            <person name="de Melo A.G."/>
            <person name="Ramos R.T."/>
            <person name="Leao P.N."/>
            <person name="Silva A."/>
            <person name="Fiore M.F."/>
            <person name="Schneider M.P."/>
        </authorList>
    </citation>
    <scope>NUCLEOTIDE SEQUENCE [LARGE SCALE GENOMIC DNA]</scope>
    <source>
        <strain evidence="9 10">CENA21</strain>
    </source>
</reference>